<accession>A0ABW4I0P3</accession>
<keyword evidence="3" id="KW-1185">Reference proteome</keyword>
<proteinExistence type="predicted"/>
<dbReference type="InterPro" id="IPR014922">
    <property type="entry name" value="YdhG-like"/>
</dbReference>
<reference evidence="3" key="1">
    <citation type="journal article" date="2019" name="Int. J. Syst. Evol. Microbiol.">
        <title>The Global Catalogue of Microorganisms (GCM) 10K type strain sequencing project: providing services to taxonomists for standard genome sequencing and annotation.</title>
        <authorList>
            <consortium name="The Broad Institute Genomics Platform"/>
            <consortium name="The Broad Institute Genome Sequencing Center for Infectious Disease"/>
            <person name="Wu L."/>
            <person name="Ma J."/>
        </authorList>
    </citation>
    <scope>NUCLEOTIDE SEQUENCE [LARGE SCALE GENOMIC DNA]</scope>
    <source>
        <strain evidence="3">CGMCC 1.16275</strain>
    </source>
</reference>
<organism evidence="2 3">
    <name type="scientific">Sphingomonas tabacisoli</name>
    <dbReference type="NCBI Taxonomy" id="2249466"/>
    <lineage>
        <taxon>Bacteria</taxon>
        <taxon>Pseudomonadati</taxon>
        <taxon>Pseudomonadota</taxon>
        <taxon>Alphaproteobacteria</taxon>
        <taxon>Sphingomonadales</taxon>
        <taxon>Sphingomonadaceae</taxon>
        <taxon>Sphingomonas</taxon>
    </lineage>
</organism>
<sequence>MPKTDPRVDAFIEKKAAFAQPILRHIRAAVHRACPDVEETMKWSMPSFTYKGQILAGMAAFKEHATLGFWRSSEVTGTKEPESGMGQFGRLTSIADLPDDAALEAMVKKAAALIDSGEKKPRPVKHPKAEIAMPDDLADALAGSPAAQATYEGFPPGQKREYLEWVTEAKRPETRAKRVAQAVEWMAEGKRRNWKYENC</sequence>
<dbReference type="Pfam" id="PF13376">
    <property type="entry name" value="OmdA"/>
    <property type="match status" value="1"/>
</dbReference>
<evidence type="ECO:0000313" key="2">
    <source>
        <dbReference type="EMBL" id="MFD1610610.1"/>
    </source>
</evidence>
<dbReference type="Pfam" id="PF08818">
    <property type="entry name" value="DUF1801"/>
    <property type="match status" value="1"/>
</dbReference>
<evidence type="ECO:0000259" key="1">
    <source>
        <dbReference type="Pfam" id="PF08818"/>
    </source>
</evidence>
<dbReference type="RefSeq" id="WP_380886441.1">
    <property type="nucleotide sequence ID" value="NZ_JBHUDY010000001.1"/>
</dbReference>
<feature type="domain" description="YdhG-like" evidence="1">
    <location>
        <begin position="20"/>
        <end position="110"/>
    </location>
</feature>
<name>A0ABW4I0P3_9SPHN</name>
<protein>
    <submittedName>
        <fullName evidence="2">YdeI family protein</fullName>
    </submittedName>
</protein>
<dbReference type="Proteomes" id="UP001597115">
    <property type="component" value="Unassembled WGS sequence"/>
</dbReference>
<comment type="caution">
    <text evidence="2">The sequence shown here is derived from an EMBL/GenBank/DDBJ whole genome shotgun (WGS) entry which is preliminary data.</text>
</comment>
<dbReference type="Gene3D" id="3.90.1150.200">
    <property type="match status" value="1"/>
</dbReference>
<evidence type="ECO:0000313" key="3">
    <source>
        <dbReference type="Proteomes" id="UP001597115"/>
    </source>
</evidence>
<dbReference type="SUPFAM" id="SSF159888">
    <property type="entry name" value="YdhG-like"/>
    <property type="match status" value="1"/>
</dbReference>
<gene>
    <name evidence="2" type="ORF">ACFSCW_02205</name>
</gene>
<dbReference type="EMBL" id="JBHUDY010000001">
    <property type="protein sequence ID" value="MFD1610610.1"/>
    <property type="molecule type" value="Genomic_DNA"/>
</dbReference>